<keyword evidence="3 10" id="KW-0479">Metal-binding</keyword>
<evidence type="ECO:0000313" key="13">
    <source>
        <dbReference type="Proteomes" id="UP000278804"/>
    </source>
</evidence>
<evidence type="ECO:0000256" key="10">
    <source>
        <dbReference type="HAMAP-Rule" id="MF_01405"/>
    </source>
</evidence>
<comment type="catalytic activity">
    <reaction evidence="9 10">
        <text>XTP + H2O = XMP + diphosphate + H(+)</text>
        <dbReference type="Rhea" id="RHEA:28610"/>
        <dbReference type="ChEBI" id="CHEBI:15377"/>
        <dbReference type="ChEBI" id="CHEBI:15378"/>
        <dbReference type="ChEBI" id="CHEBI:33019"/>
        <dbReference type="ChEBI" id="CHEBI:57464"/>
        <dbReference type="ChEBI" id="CHEBI:61314"/>
        <dbReference type="EC" id="3.6.1.66"/>
    </reaction>
</comment>
<dbReference type="NCBIfam" id="TIGR00042">
    <property type="entry name" value="RdgB/HAM1 family non-canonical purine NTP pyrophosphatase"/>
    <property type="match status" value="1"/>
</dbReference>
<keyword evidence="7 10" id="KW-0546">Nucleotide metabolism</keyword>
<dbReference type="RefSeq" id="WP_125164686.1">
    <property type="nucleotide sequence ID" value="NZ_CP034234.1"/>
</dbReference>
<keyword evidence="4 10" id="KW-0547">Nucleotide-binding</keyword>
<evidence type="ECO:0000256" key="11">
    <source>
        <dbReference type="RuleBase" id="RU003781"/>
    </source>
</evidence>
<comment type="function">
    <text evidence="10">Pyrophosphatase that catalyzes the hydrolysis of nucleoside triphosphates to their monophosphate derivatives, with a high preference for the non-canonical purine nucleotides XTP (xanthosine triphosphate), dITP (deoxyinosine triphosphate) and ITP. Seems to function as a house-cleaning enzyme that removes non-canonical purine nucleotides from the nucleotide pool, thus preventing their incorporation into DNA/RNA and avoiding chromosomal lesions.</text>
</comment>
<dbReference type="GO" id="GO:0036222">
    <property type="term" value="F:XTP diphosphatase activity"/>
    <property type="evidence" value="ECO:0007669"/>
    <property type="project" value="UniProtKB-UniRule"/>
</dbReference>
<feature type="binding site" evidence="10">
    <location>
        <begin position="7"/>
        <end position="12"/>
    </location>
    <ligand>
        <name>substrate</name>
    </ligand>
</feature>
<evidence type="ECO:0000256" key="1">
    <source>
        <dbReference type="ARBA" id="ARBA00008023"/>
    </source>
</evidence>
<dbReference type="Pfam" id="PF01725">
    <property type="entry name" value="Ham1p_like"/>
    <property type="match status" value="1"/>
</dbReference>
<keyword evidence="13" id="KW-1185">Reference proteome</keyword>
<evidence type="ECO:0000313" key="12">
    <source>
        <dbReference type="EMBL" id="AZK44519.1"/>
    </source>
</evidence>
<evidence type="ECO:0000256" key="2">
    <source>
        <dbReference type="ARBA" id="ARBA00011738"/>
    </source>
</evidence>
<protein>
    <recommendedName>
        <fullName evidence="10">dITP/XTP pyrophosphatase</fullName>
        <ecNumber evidence="10">3.6.1.66</ecNumber>
    </recommendedName>
    <alternativeName>
        <fullName evidence="10">Non-canonical purine NTP pyrophosphatase</fullName>
    </alternativeName>
    <alternativeName>
        <fullName evidence="10">Non-standard purine NTP pyrophosphatase</fullName>
    </alternativeName>
    <alternativeName>
        <fullName evidence="10">Nucleoside-triphosphate diphosphatase</fullName>
    </alternativeName>
    <alternativeName>
        <fullName evidence="10">Nucleoside-triphosphate pyrophosphatase</fullName>
        <shortName evidence="10">NTPase</shortName>
    </alternativeName>
</protein>
<keyword evidence="5 10" id="KW-0378">Hydrolase</keyword>
<comment type="similarity">
    <text evidence="1 10 11">Belongs to the HAM1 NTPase family.</text>
</comment>
<dbReference type="Proteomes" id="UP000278804">
    <property type="component" value="Chromosome"/>
</dbReference>
<feature type="active site" description="Proton acceptor" evidence="10">
    <location>
        <position position="70"/>
    </location>
</feature>
<dbReference type="Gene3D" id="3.90.950.10">
    <property type="match status" value="1"/>
</dbReference>
<dbReference type="GO" id="GO:0036220">
    <property type="term" value="F:ITP diphosphatase activity"/>
    <property type="evidence" value="ECO:0007669"/>
    <property type="project" value="UniProtKB-UniRule"/>
</dbReference>
<dbReference type="SUPFAM" id="SSF52972">
    <property type="entry name" value="ITPase-like"/>
    <property type="match status" value="1"/>
</dbReference>
<evidence type="ECO:0000256" key="5">
    <source>
        <dbReference type="ARBA" id="ARBA00022801"/>
    </source>
</evidence>
<comment type="cofactor">
    <cofactor evidence="10">
        <name>Mg(2+)</name>
        <dbReference type="ChEBI" id="CHEBI:18420"/>
    </cofactor>
    <text evidence="10">Binds 1 Mg(2+) ion per subunit.</text>
</comment>
<evidence type="ECO:0000256" key="7">
    <source>
        <dbReference type="ARBA" id="ARBA00023080"/>
    </source>
</evidence>
<dbReference type="GO" id="GO:0009117">
    <property type="term" value="P:nucleotide metabolic process"/>
    <property type="evidence" value="ECO:0007669"/>
    <property type="project" value="UniProtKB-KW"/>
</dbReference>
<feature type="binding site" evidence="10">
    <location>
        <position position="70"/>
    </location>
    <ligand>
        <name>Mg(2+)</name>
        <dbReference type="ChEBI" id="CHEBI:18420"/>
    </ligand>
</feature>
<accession>A0A3Q8S321</accession>
<dbReference type="PANTHER" id="PTHR11067:SF9">
    <property type="entry name" value="INOSINE TRIPHOSPHATE PYROPHOSPHATASE"/>
    <property type="match status" value="1"/>
</dbReference>
<dbReference type="GO" id="GO:0000166">
    <property type="term" value="F:nucleotide binding"/>
    <property type="evidence" value="ECO:0007669"/>
    <property type="project" value="UniProtKB-KW"/>
</dbReference>
<dbReference type="GO" id="GO:0009146">
    <property type="term" value="P:purine nucleoside triphosphate catabolic process"/>
    <property type="evidence" value="ECO:0007669"/>
    <property type="project" value="UniProtKB-UniRule"/>
</dbReference>
<evidence type="ECO:0000256" key="8">
    <source>
        <dbReference type="ARBA" id="ARBA00051875"/>
    </source>
</evidence>
<keyword evidence="6 10" id="KW-0460">Magnesium</keyword>
<dbReference type="KEGG" id="eri:EEI45_07070"/>
<gene>
    <name evidence="12" type="primary">rdgB</name>
    <name evidence="12" type="ORF">EEI45_07070</name>
</gene>
<comment type="subunit">
    <text evidence="2 10">Homodimer.</text>
</comment>
<dbReference type="GO" id="GO:0017111">
    <property type="term" value="F:ribonucleoside triphosphate phosphatase activity"/>
    <property type="evidence" value="ECO:0007669"/>
    <property type="project" value="InterPro"/>
</dbReference>
<dbReference type="GO" id="GO:0005829">
    <property type="term" value="C:cytosol"/>
    <property type="evidence" value="ECO:0007669"/>
    <property type="project" value="TreeGrafter"/>
</dbReference>
<dbReference type="GO" id="GO:0046872">
    <property type="term" value="F:metal ion binding"/>
    <property type="evidence" value="ECO:0007669"/>
    <property type="project" value="UniProtKB-KW"/>
</dbReference>
<comment type="caution">
    <text evidence="10">Lacks conserved residue(s) required for the propagation of feature annotation.</text>
</comment>
<dbReference type="CDD" id="cd00515">
    <property type="entry name" value="HAM1"/>
    <property type="match status" value="1"/>
</dbReference>
<evidence type="ECO:0000256" key="4">
    <source>
        <dbReference type="ARBA" id="ARBA00022741"/>
    </source>
</evidence>
<dbReference type="AlphaFoldDB" id="A0A3Q8S321"/>
<proteinExistence type="inferred from homology"/>
<feature type="binding site" evidence="10">
    <location>
        <begin position="150"/>
        <end position="153"/>
    </location>
    <ligand>
        <name>substrate</name>
    </ligand>
</feature>
<reference evidence="12 13" key="1">
    <citation type="journal article" date="2020" name="Int. J. Syst. Evol. Microbiol.">
        <title>Description of Erysipelothrix piscisicarius sp. nov., an emergent fish pathogen, and assessment of virulence using a tiger barb (Puntigrus tetrazona) infection model.</title>
        <authorList>
            <person name="Pomaranski E.K."/>
            <person name="Griffin M.J."/>
            <person name="Camus A.C."/>
            <person name="Armwood A.R."/>
            <person name="Shelley J."/>
            <person name="Waldbieser G.C."/>
            <person name="LaFrentz B.R."/>
            <person name="Garcia J.C."/>
            <person name="Yanong R."/>
            <person name="Soto E."/>
        </authorList>
    </citation>
    <scope>NUCLEOTIDE SEQUENCE [LARGE SCALE GENOMIC DNA]</scope>
    <source>
        <strain evidence="12 13">15TAL0474</strain>
    </source>
</reference>
<sequence length="192" mass="21316">MELLIASHNEGKIREFRELLEPLGYSVLSAKDYGISMDAVIENQETFRGNARLKSKYLSEQTGLTVISDDSGLVIDALPDILGVKSARFMGEDTSYELKNNEILKRLEGVENRSAHFHCAISLYGPECDEIFEGVVEGVIGEIQNDGTGFGYDPIFYPEGSDQSFGTMSRADKNNISHRGRAVQLLLNYLRG</sequence>
<organism evidence="12 13">
    <name type="scientific">Erysipelothrix piscisicarius</name>
    <dbReference type="NCBI Taxonomy" id="2485784"/>
    <lineage>
        <taxon>Bacteria</taxon>
        <taxon>Bacillati</taxon>
        <taxon>Bacillota</taxon>
        <taxon>Erysipelotrichia</taxon>
        <taxon>Erysipelotrichales</taxon>
        <taxon>Erysipelotrichaceae</taxon>
        <taxon>Erysipelothrix</taxon>
    </lineage>
</organism>
<evidence type="ECO:0000256" key="6">
    <source>
        <dbReference type="ARBA" id="ARBA00022842"/>
    </source>
</evidence>
<dbReference type="InterPro" id="IPR002637">
    <property type="entry name" value="RdgB/HAM1"/>
</dbReference>
<feature type="binding site" evidence="10">
    <location>
        <position position="71"/>
    </location>
    <ligand>
        <name>substrate</name>
    </ligand>
</feature>
<dbReference type="InterPro" id="IPR029001">
    <property type="entry name" value="ITPase-like_fam"/>
</dbReference>
<dbReference type="FunFam" id="3.90.950.10:FF:000001">
    <property type="entry name" value="dITP/XTP pyrophosphatase"/>
    <property type="match status" value="1"/>
</dbReference>
<name>A0A3Q8S321_9FIRM</name>
<dbReference type="EMBL" id="CP034234">
    <property type="protein sequence ID" value="AZK44519.1"/>
    <property type="molecule type" value="Genomic_DNA"/>
</dbReference>
<evidence type="ECO:0000256" key="3">
    <source>
        <dbReference type="ARBA" id="ARBA00022723"/>
    </source>
</evidence>
<dbReference type="EC" id="3.6.1.66" evidence="10"/>
<evidence type="ECO:0000256" key="9">
    <source>
        <dbReference type="ARBA" id="ARBA00052017"/>
    </source>
</evidence>
<comment type="catalytic activity">
    <reaction evidence="8 10">
        <text>dITP + H2O = dIMP + diphosphate + H(+)</text>
        <dbReference type="Rhea" id="RHEA:28342"/>
        <dbReference type="ChEBI" id="CHEBI:15377"/>
        <dbReference type="ChEBI" id="CHEBI:15378"/>
        <dbReference type="ChEBI" id="CHEBI:33019"/>
        <dbReference type="ChEBI" id="CHEBI:61194"/>
        <dbReference type="ChEBI" id="CHEBI:61382"/>
        <dbReference type="EC" id="3.6.1.66"/>
    </reaction>
</comment>
<feature type="binding site" evidence="10">
    <location>
        <position position="173"/>
    </location>
    <ligand>
        <name>substrate</name>
    </ligand>
</feature>
<dbReference type="PANTHER" id="PTHR11067">
    <property type="entry name" value="INOSINE TRIPHOSPHATE PYROPHOSPHATASE/HAM1 PROTEIN"/>
    <property type="match status" value="1"/>
</dbReference>
<comment type="catalytic activity">
    <reaction evidence="10">
        <text>ITP + H2O = IMP + diphosphate + H(+)</text>
        <dbReference type="Rhea" id="RHEA:29399"/>
        <dbReference type="ChEBI" id="CHEBI:15377"/>
        <dbReference type="ChEBI" id="CHEBI:15378"/>
        <dbReference type="ChEBI" id="CHEBI:33019"/>
        <dbReference type="ChEBI" id="CHEBI:58053"/>
        <dbReference type="ChEBI" id="CHEBI:61402"/>
        <dbReference type="EC" id="3.6.1.66"/>
    </reaction>
</comment>
<dbReference type="GO" id="GO:0035870">
    <property type="term" value="F:dITP diphosphatase activity"/>
    <property type="evidence" value="ECO:0007669"/>
    <property type="project" value="UniProtKB-UniRule"/>
</dbReference>
<dbReference type="InterPro" id="IPR020922">
    <property type="entry name" value="dITP/XTP_pyrophosphatase"/>
</dbReference>
<feature type="binding site" evidence="10">
    <location>
        <begin position="178"/>
        <end position="179"/>
    </location>
    <ligand>
        <name>substrate</name>
    </ligand>
</feature>
<dbReference type="HAMAP" id="MF_01405">
    <property type="entry name" value="Non_canon_purine_NTPase"/>
    <property type="match status" value="1"/>
</dbReference>